<dbReference type="GO" id="GO:0009103">
    <property type="term" value="P:lipopolysaccharide biosynthetic process"/>
    <property type="evidence" value="ECO:0007669"/>
    <property type="project" value="TreeGrafter"/>
</dbReference>
<organism evidence="3">
    <name type="scientific">Oscillatoriales cyanobacterium SpSt-402</name>
    <dbReference type="NCBI Taxonomy" id="2282168"/>
    <lineage>
        <taxon>Bacteria</taxon>
        <taxon>Bacillati</taxon>
        <taxon>Cyanobacteriota</taxon>
        <taxon>Cyanophyceae</taxon>
        <taxon>Oscillatoriophycideae</taxon>
        <taxon>Oscillatoriales</taxon>
    </lineage>
</organism>
<comment type="caution">
    <text evidence="3">The sequence shown here is derived from an EMBL/GenBank/DDBJ whole genome shotgun (WGS) entry which is preliminary data.</text>
</comment>
<reference evidence="3" key="1">
    <citation type="journal article" date="2020" name="mSystems">
        <title>Genome- and Community-Level Interaction Insights into Carbon Utilization and Element Cycling Functions of Hydrothermarchaeota in Hydrothermal Sediment.</title>
        <authorList>
            <person name="Zhou Z."/>
            <person name="Liu Y."/>
            <person name="Xu W."/>
            <person name="Pan J."/>
            <person name="Luo Z.H."/>
            <person name="Li M."/>
        </authorList>
    </citation>
    <scope>NUCLEOTIDE SEQUENCE [LARGE SCALE GENOMIC DNA]</scope>
    <source>
        <strain evidence="3">SpSt-402</strain>
    </source>
</reference>
<dbReference type="GO" id="GO:0016757">
    <property type="term" value="F:glycosyltransferase activity"/>
    <property type="evidence" value="ECO:0007669"/>
    <property type="project" value="InterPro"/>
</dbReference>
<proteinExistence type="predicted"/>
<gene>
    <name evidence="3" type="ORF">ENR47_05635</name>
</gene>
<dbReference type="SUPFAM" id="SSF53756">
    <property type="entry name" value="UDP-Glycosyltransferase/glycogen phosphorylase"/>
    <property type="match status" value="1"/>
</dbReference>
<name>A0A832H140_9CYAN</name>
<dbReference type="Pfam" id="PF00534">
    <property type="entry name" value="Glycos_transf_1"/>
    <property type="match status" value="1"/>
</dbReference>
<dbReference type="Gene3D" id="3.40.50.2000">
    <property type="entry name" value="Glycogen Phosphorylase B"/>
    <property type="match status" value="1"/>
</dbReference>
<evidence type="ECO:0000313" key="3">
    <source>
        <dbReference type="EMBL" id="HGW93749.1"/>
    </source>
</evidence>
<dbReference type="EMBL" id="DSRD01000365">
    <property type="protein sequence ID" value="HGW93749.1"/>
    <property type="molecule type" value="Genomic_DNA"/>
</dbReference>
<dbReference type="PANTHER" id="PTHR46401">
    <property type="entry name" value="GLYCOSYLTRANSFERASE WBBK-RELATED"/>
    <property type="match status" value="1"/>
</dbReference>
<dbReference type="AlphaFoldDB" id="A0A832H140"/>
<accession>A0A832H140</accession>
<feature type="domain" description="Glycosyl transferase family 1" evidence="2">
    <location>
        <begin position="5"/>
        <end position="68"/>
    </location>
</feature>
<dbReference type="InterPro" id="IPR001296">
    <property type="entry name" value="Glyco_trans_1"/>
</dbReference>
<protein>
    <submittedName>
        <fullName evidence="3">Glycosyltransferase</fullName>
    </submittedName>
</protein>
<keyword evidence="1 3" id="KW-0808">Transferase</keyword>
<dbReference type="PANTHER" id="PTHR46401:SF2">
    <property type="entry name" value="GLYCOSYLTRANSFERASE WBBK-RELATED"/>
    <property type="match status" value="1"/>
</dbReference>
<feature type="non-terminal residue" evidence="3">
    <location>
        <position position="1"/>
    </location>
</feature>
<evidence type="ECO:0000256" key="1">
    <source>
        <dbReference type="ARBA" id="ARBA00022679"/>
    </source>
</evidence>
<sequence>VLSWSMLEAMSAGCLVLGSSTAPVTEVIQEGVNGLLVDFFSPTAIADRVDEIFAHPSRMADLRAAAREIIQTRYDLAKLLPQHLHWIQDGSC</sequence>
<evidence type="ECO:0000259" key="2">
    <source>
        <dbReference type="Pfam" id="PF00534"/>
    </source>
</evidence>